<comment type="cofactor">
    <cofactor evidence="1">
        <name>FAD</name>
        <dbReference type="ChEBI" id="CHEBI:57692"/>
    </cofactor>
</comment>
<dbReference type="Pfam" id="PF22780">
    <property type="entry name" value="HI0933_like_1st"/>
    <property type="match status" value="1"/>
</dbReference>
<dbReference type="SUPFAM" id="SSF160996">
    <property type="entry name" value="HI0933 insert domain-like"/>
    <property type="match status" value="1"/>
</dbReference>
<dbReference type="Proteomes" id="UP000886858">
    <property type="component" value="Unassembled WGS sequence"/>
</dbReference>
<dbReference type="SUPFAM" id="SSF51905">
    <property type="entry name" value="FAD/NAD(P)-binding domain"/>
    <property type="match status" value="1"/>
</dbReference>
<proteinExistence type="predicted"/>
<dbReference type="Gene3D" id="1.10.8.260">
    <property type="entry name" value="HI0933 insert domain-like"/>
    <property type="match status" value="1"/>
</dbReference>
<dbReference type="PANTHER" id="PTHR42887:SF2">
    <property type="entry name" value="OS12G0638800 PROTEIN"/>
    <property type="match status" value="1"/>
</dbReference>
<evidence type="ECO:0000259" key="5">
    <source>
        <dbReference type="Pfam" id="PF22780"/>
    </source>
</evidence>
<dbReference type="InterPro" id="IPR023166">
    <property type="entry name" value="BaiN-like_dom_sf"/>
</dbReference>
<keyword evidence="3" id="KW-0274">FAD</keyword>
<dbReference type="Gene3D" id="3.50.50.60">
    <property type="entry name" value="FAD/NAD(P)-binding domain"/>
    <property type="match status" value="1"/>
</dbReference>
<accession>A0A9D2I4Y2</accession>
<evidence type="ECO:0000256" key="2">
    <source>
        <dbReference type="ARBA" id="ARBA00022630"/>
    </source>
</evidence>
<reference evidence="6" key="1">
    <citation type="journal article" date="2021" name="PeerJ">
        <title>Extensive microbial diversity within the chicken gut microbiome revealed by metagenomics and culture.</title>
        <authorList>
            <person name="Gilroy R."/>
            <person name="Ravi A."/>
            <person name="Getino M."/>
            <person name="Pursley I."/>
            <person name="Horton D.L."/>
            <person name="Alikhan N.F."/>
            <person name="Baker D."/>
            <person name="Gharbi K."/>
            <person name="Hall N."/>
            <person name="Watson M."/>
            <person name="Adriaenssens E.M."/>
            <person name="Foster-Nyarko E."/>
            <person name="Jarju S."/>
            <person name="Secka A."/>
            <person name="Antonio M."/>
            <person name="Oren A."/>
            <person name="Chaudhuri R.R."/>
            <person name="La Ragione R."/>
            <person name="Hildebrand F."/>
            <person name="Pallen M.J."/>
        </authorList>
    </citation>
    <scope>NUCLEOTIDE SEQUENCE</scope>
    <source>
        <strain evidence="6">CHK179-7159</strain>
    </source>
</reference>
<organism evidence="6 7">
    <name type="scientific">Candidatus Eisenbergiella merdipullorum</name>
    <dbReference type="NCBI Taxonomy" id="2838553"/>
    <lineage>
        <taxon>Bacteria</taxon>
        <taxon>Bacillati</taxon>
        <taxon>Bacillota</taxon>
        <taxon>Clostridia</taxon>
        <taxon>Lachnospirales</taxon>
        <taxon>Lachnospiraceae</taxon>
        <taxon>Eisenbergiella</taxon>
    </lineage>
</organism>
<dbReference type="EMBL" id="DWYY01000022">
    <property type="protein sequence ID" value="HJA91819.1"/>
    <property type="molecule type" value="Genomic_DNA"/>
</dbReference>
<dbReference type="InterPro" id="IPR057661">
    <property type="entry name" value="RsdA/BaiN/AoA(So)_Rossmann"/>
</dbReference>
<protein>
    <submittedName>
        <fullName evidence="6">NAD(P)/FAD-dependent oxidoreductase</fullName>
    </submittedName>
</protein>
<name>A0A9D2I4Y2_9FIRM</name>
<evidence type="ECO:0000313" key="6">
    <source>
        <dbReference type="EMBL" id="HJA91819.1"/>
    </source>
</evidence>
<evidence type="ECO:0000256" key="1">
    <source>
        <dbReference type="ARBA" id="ARBA00001974"/>
    </source>
</evidence>
<evidence type="ECO:0000256" key="3">
    <source>
        <dbReference type="ARBA" id="ARBA00022827"/>
    </source>
</evidence>
<evidence type="ECO:0000313" key="7">
    <source>
        <dbReference type="Proteomes" id="UP000886858"/>
    </source>
</evidence>
<reference evidence="6" key="2">
    <citation type="submission" date="2021-04" db="EMBL/GenBank/DDBJ databases">
        <authorList>
            <person name="Gilroy R."/>
        </authorList>
    </citation>
    <scope>NUCLEOTIDE SEQUENCE</scope>
    <source>
        <strain evidence="6">CHK179-7159</strain>
    </source>
</reference>
<evidence type="ECO:0000259" key="4">
    <source>
        <dbReference type="Pfam" id="PF03486"/>
    </source>
</evidence>
<dbReference type="NCBIfam" id="TIGR00275">
    <property type="entry name" value="aminoacetone oxidase family FAD-binding enzyme"/>
    <property type="match status" value="1"/>
</dbReference>
<feature type="domain" description="RsdA/BaiN/AoA(So)-like Rossmann fold-like" evidence="4">
    <location>
        <begin position="3"/>
        <end position="416"/>
    </location>
</feature>
<dbReference type="PANTHER" id="PTHR42887">
    <property type="entry name" value="OS12G0638800 PROTEIN"/>
    <property type="match status" value="1"/>
</dbReference>
<dbReference type="InterPro" id="IPR004792">
    <property type="entry name" value="BaiN-like"/>
</dbReference>
<feature type="domain" description="RsdA/BaiN/AoA(So)-like insert" evidence="5">
    <location>
        <begin position="196"/>
        <end position="363"/>
    </location>
</feature>
<gene>
    <name evidence="6" type="ORF">H9717_01660</name>
</gene>
<dbReference type="InterPro" id="IPR055178">
    <property type="entry name" value="RsdA/BaiN/AoA(So)-like_dom"/>
</dbReference>
<keyword evidence="2" id="KW-0285">Flavoprotein</keyword>
<dbReference type="Pfam" id="PF03486">
    <property type="entry name" value="HI0933_like"/>
    <property type="match status" value="1"/>
</dbReference>
<dbReference type="InterPro" id="IPR036188">
    <property type="entry name" value="FAD/NAD-bd_sf"/>
</dbReference>
<dbReference type="AlphaFoldDB" id="A0A9D2I4Y2"/>
<sequence length="419" mass="45612">MSRVIVIGGGAAGMMAAIAAAQKGHQVLLLEKNEKLGKKIYITGKGRCNVTNACDTGELFDNVTSNPRFLYSAVYGFDNAAVQEFFEKRGCRLKVERGNRVFPVSDHSSDIIRTLSKELERLGVETRLKTPVEEILTRKLPDDRCEVSGVRLCSGKELLADAVILCSGGLSYPATGSTGDGYRMAQKLGHTLIPCEPSLVPFTVAEDWCAELQGLALKNVSAALFLGKKKVYEGFGEMLFTHFGVSGPLILSASSYYRTGNAKGGKKKAEAVLKLDLKPALSEEQLDRRLLRDFEEAKNRQFRNAVDGLFPVRLTPVMIALSGIDPEKRVHDITKQERQGFAARIKDVKLHVTGTRGFNEAIITRGGVSVREVNPSTMESKLVSGFYLAGELLDLDALTGGFNLQIAWSTGHLAGESVP</sequence>
<comment type="caution">
    <text evidence="6">The sequence shown here is derived from an EMBL/GenBank/DDBJ whole genome shotgun (WGS) entry which is preliminary data.</text>
</comment>
<dbReference type="Gene3D" id="2.40.30.10">
    <property type="entry name" value="Translation factors"/>
    <property type="match status" value="1"/>
</dbReference>